<gene>
    <name evidence="1" type="ORF">G9B49_004964</name>
</gene>
<reference evidence="1" key="1">
    <citation type="journal article" date="2018" name="Genome Biol.">
        <title>SKESA: strategic k-mer extension for scrupulous assemblies.</title>
        <authorList>
            <person name="Souvorov A."/>
            <person name="Agarwala R."/>
            <person name="Lipman D.J."/>
        </authorList>
    </citation>
    <scope>NUCLEOTIDE SEQUENCE</scope>
    <source>
        <strain evidence="1">MA.03-3818</strain>
    </source>
</reference>
<sequence length="47" mass="5202">MGDINHDCPSIFYAFRVTFSPETGKRNGGTTQARVMLPETIRTLSGK</sequence>
<accession>A0A742UGC1</accession>
<evidence type="ECO:0000313" key="1">
    <source>
        <dbReference type="EMBL" id="HAF1615922.1"/>
    </source>
</evidence>
<organism evidence="1">
    <name type="scientific">Salmonella enterica</name>
    <name type="common">Salmonella choleraesuis</name>
    <dbReference type="NCBI Taxonomy" id="28901"/>
    <lineage>
        <taxon>Bacteria</taxon>
        <taxon>Pseudomonadati</taxon>
        <taxon>Pseudomonadota</taxon>
        <taxon>Gammaproteobacteria</taxon>
        <taxon>Enterobacterales</taxon>
        <taxon>Enterobacteriaceae</taxon>
        <taxon>Salmonella</taxon>
    </lineage>
</organism>
<protein>
    <submittedName>
        <fullName evidence="1">Uncharacterized protein</fullName>
    </submittedName>
</protein>
<comment type="caution">
    <text evidence="1">The sequence shown here is derived from an EMBL/GenBank/DDBJ whole genome shotgun (WGS) entry which is preliminary data.</text>
</comment>
<reference evidence="1" key="2">
    <citation type="submission" date="2020-02" db="EMBL/GenBank/DDBJ databases">
        <authorList>
            <consortium name="NCBI Pathogen Detection Project"/>
        </authorList>
    </citation>
    <scope>NUCLEOTIDE SEQUENCE</scope>
    <source>
        <strain evidence="1">MA.03-3818</strain>
    </source>
</reference>
<dbReference type="AlphaFoldDB" id="A0A742UGC1"/>
<dbReference type="EMBL" id="DAAUKO010000018">
    <property type="protein sequence ID" value="HAF1615922.1"/>
    <property type="molecule type" value="Genomic_DNA"/>
</dbReference>
<name>A0A742UGC1_SALER</name>
<proteinExistence type="predicted"/>